<dbReference type="InterPro" id="IPR001915">
    <property type="entry name" value="Peptidase_M48"/>
</dbReference>
<evidence type="ECO:0000256" key="4">
    <source>
        <dbReference type="ARBA" id="ARBA00022670"/>
    </source>
</evidence>
<evidence type="ECO:0000256" key="1">
    <source>
        <dbReference type="ARBA" id="ARBA00001947"/>
    </source>
</evidence>
<evidence type="ECO:0000256" key="7">
    <source>
        <dbReference type="ARBA" id="ARBA00022801"/>
    </source>
</evidence>
<keyword evidence="11 12" id="KW-0472">Membrane</keyword>
<organism evidence="14 15">
    <name type="scientific">Actinoplanes couchii</name>
    <dbReference type="NCBI Taxonomy" id="403638"/>
    <lineage>
        <taxon>Bacteria</taxon>
        <taxon>Bacillati</taxon>
        <taxon>Actinomycetota</taxon>
        <taxon>Actinomycetes</taxon>
        <taxon>Micromonosporales</taxon>
        <taxon>Micromonosporaceae</taxon>
        <taxon>Actinoplanes</taxon>
    </lineage>
</organism>
<keyword evidence="15" id="KW-1185">Reference proteome</keyword>
<dbReference type="PANTHER" id="PTHR43221:SF1">
    <property type="entry name" value="PROTEASE HTPX"/>
    <property type="match status" value="1"/>
</dbReference>
<reference evidence="14 15" key="1">
    <citation type="submission" date="2021-01" db="EMBL/GenBank/DDBJ databases">
        <title>Whole genome shotgun sequence of Actinoplanes couchii NBRC 106145.</title>
        <authorList>
            <person name="Komaki H."/>
            <person name="Tamura T."/>
        </authorList>
    </citation>
    <scope>NUCLEOTIDE SEQUENCE [LARGE SCALE GENOMIC DNA]</scope>
    <source>
        <strain evidence="14 15">NBRC 106145</strain>
    </source>
</reference>
<evidence type="ECO:0000259" key="13">
    <source>
        <dbReference type="Pfam" id="PF01435"/>
    </source>
</evidence>
<feature type="transmembrane region" description="Helical" evidence="12">
    <location>
        <begin position="39"/>
        <end position="63"/>
    </location>
</feature>
<name>A0ABQ3XIH1_9ACTN</name>
<feature type="transmembrane region" description="Helical" evidence="12">
    <location>
        <begin position="7"/>
        <end position="33"/>
    </location>
</feature>
<evidence type="ECO:0000256" key="12">
    <source>
        <dbReference type="SAM" id="Phobius"/>
    </source>
</evidence>
<keyword evidence="6" id="KW-0479">Metal-binding</keyword>
<evidence type="ECO:0000313" key="14">
    <source>
        <dbReference type="EMBL" id="GID58283.1"/>
    </source>
</evidence>
<accession>A0ABQ3XIH1</accession>
<evidence type="ECO:0000256" key="6">
    <source>
        <dbReference type="ARBA" id="ARBA00022723"/>
    </source>
</evidence>
<evidence type="ECO:0000256" key="2">
    <source>
        <dbReference type="ARBA" id="ARBA00004651"/>
    </source>
</evidence>
<keyword evidence="9 12" id="KW-1133">Transmembrane helix</keyword>
<evidence type="ECO:0000256" key="8">
    <source>
        <dbReference type="ARBA" id="ARBA00022833"/>
    </source>
</evidence>
<gene>
    <name evidence="14" type="ORF">Aco03nite_066870</name>
</gene>
<feature type="domain" description="Peptidase M48" evidence="13">
    <location>
        <begin position="84"/>
        <end position="307"/>
    </location>
</feature>
<comment type="caution">
    <text evidence="14">The sequence shown here is derived from an EMBL/GenBank/DDBJ whole genome shotgun (WGS) entry which is preliminary data.</text>
</comment>
<proteinExistence type="predicted"/>
<protein>
    <recommendedName>
        <fullName evidence="13">Peptidase M48 domain-containing protein</fullName>
    </recommendedName>
</protein>
<dbReference type="PANTHER" id="PTHR43221">
    <property type="entry name" value="PROTEASE HTPX"/>
    <property type="match status" value="1"/>
</dbReference>
<keyword evidence="8" id="KW-0862">Zinc</keyword>
<comment type="subcellular location">
    <subcellularLocation>
        <location evidence="2">Cell membrane</location>
        <topology evidence="2">Multi-pass membrane protein</topology>
    </subcellularLocation>
</comment>
<evidence type="ECO:0000256" key="9">
    <source>
        <dbReference type="ARBA" id="ARBA00022989"/>
    </source>
</evidence>
<evidence type="ECO:0000256" key="5">
    <source>
        <dbReference type="ARBA" id="ARBA00022692"/>
    </source>
</evidence>
<sequence>MSTALRAAVSVAMLVGFYVLGLLQLAVVGFLLYEIWTHLSGLAAGKLSWVLLAAVGAVVAGLWKAIRSRPSEPEGLLIGPEQAPVLWQTVREMASEAGTRAPDEIRLVPEVNAAVSEDTRLLGLLGGTRRLYLGMPLLQTFTVDQLRSVLAHELGHYSGSHTRLAAVAYRGRVAMYETLSRVGKWNVFGWVFKGYGRLYLLVSNAVTRQQELEADQVSVRVAGLDAAVGAMREMPVVDAAWDFYFGRYVAHGWELGFAPDDIFGGFGQLYAARTEELARLRDQEPDTETSRWDTHPAPGVRIEAMRALPAGQHTPDRRPAAVLLPQLDGTGLALQAAVFAFGDRTLLPWAEFTAASITAIQQRRADRIFRSAARRLGVQEAGLAEIFDIVATGKLGELAAEFFPDATRKEAAVAFADPMDDLITLAAVRSGVATFQHSWSAPARLVDTNGEPADYAEIAKLAVAPETVEEARQRLAAIGIHVDAARVVEARANASGADVVGAMANVKVDDQDADLILLNRGFVFVPAPKGSSEGEKRLKEMLSRNDPATLANLYRFVPYEEITGARMLKAVPISFELDLHDGATVAVKARWTGEEIGDSRDTVEAVLKQIQERTE</sequence>
<keyword evidence="7" id="KW-0378">Hydrolase</keyword>
<evidence type="ECO:0000256" key="3">
    <source>
        <dbReference type="ARBA" id="ARBA00022475"/>
    </source>
</evidence>
<evidence type="ECO:0000313" key="15">
    <source>
        <dbReference type="Proteomes" id="UP000612282"/>
    </source>
</evidence>
<comment type="cofactor">
    <cofactor evidence="1">
        <name>Zn(2+)</name>
        <dbReference type="ChEBI" id="CHEBI:29105"/>
    </cofactor>
</comment>
<keyword evidence="5 12" id="KW-0812">Transmembrane</keyword>
<dbReference type="Proteomes" id="UP000612282">
    <property type="component" value="Unassembled WGS sequence"/>
</dbReference>
<dbReference type="Gene3D" id="3.30.2010.10">
    <property type="entry name" value="Metalloproteases ('zincins'), catalytic domain"/>
    <property type="match status" value="1"/>
</dbReference>
<evidence type="ECO:0000256" key="11">
    <source>
        <dbReference type="ARBA" id="ARBA00023136"/>
    </source>
</evidence>
<dbReference type="Pfam" id="PF01435">
    <property type="entry name" value="Peptidase_M48"/>
    <property type="match status" value="1"/>
</dbReference>
<keyword evidence="3" id="KW-1003">Cell membrane</keyword>
<keyword evidence="10" id="KW-0482">Metalloprotease</keyword>
<dbReference type="InterPro" id="IPR050083">
    <property type="entry name" value="HtpX_protease"/>
</dbReference>
<dbReference type="CDD" id="cd07328">
    <property type="entry name" value="M48_Ste24p_like"/>
    <property type="match status" value="1"/>
</dbReference>
<keyword evidence="4" id="KW-0645">Protease</keyword>
<evidence type="ECO:0000256" key="10">
    <source>
        <dbReference type="ARBA" id="ARBA00023049"/>
    </source>
</evidence>
<dbReference type="RefSeq" id="WP_203802183.1">
    <property type="nucleotide sequence ID" value="NZ_BAAAQE010000006.1"/>
</dbReference>
<dbReference type="EMBL" id="BOMG01000083">
    <property type="protein sequence ID" value="GID58283.1"/>
    <property type="molecule type" value="Genomic_DNA"/>
</dbReference>